<proteinExistence type="predicted"/>
<keyword evidence="2" id="KW-1185">Reference proteome</keyword>
<gene>
    <name evidence="1" type="ORF">F383_04039</name>
</gene>
<accession>A0A0B0PWG6</accession>
<reference evidence="2" key="1">
    <citation type="submission" date="2014-09" db="EMBL/GenBank/DDBJ databases">
        <authorList>
            <person name="Mudge J."/>
            <person name="Ramaraj T."/>
            <person name="Lindquist I.E."/>
            <person name="Bharti A.K."/>
            <person name="Sundararajan A."/>
            <person name="Cameron C.T."/>
            <person name="Woodward J.E."/>
            <person name="May G.D."/>
            <person name="Brubaker C."/>
            <person name="Broadhvest J."/>
            <person name="Wilkins T.A."/>
        </authorList>
    </citation>
    <scope>NUCLEOTIDE SEQUENCE</scope>
    <source>
        <strain evidence="2">cv. AKA8401</strain>
    </source>
</reference>
<name>A0A0B0PWG6_GOSAR</name>
<evidence type="ECO:0000313" key="2">
    <source>
        <dbReference type="Proteomes" id="UP000032142"/>
    </source>
</evidence>
<evidence type="ECO:0000313" key="1">
    <source>
        <dbReference type="EMBL" id="KHG29340.1"/>
    </source>
</evidence>
<protein>
    <submittedName>
        <fullName evidence="1">Uncharacterized protein</fullName>
    </submittedName>
</protein>
<dbReference type="Proteomes" id="UP000032142">
    <property type="component" value="Unassembled WGS sequence"/>
</dbReference>
<organism evidence="1 2">
    <name type="scientific">Gossypium arboreum</name>
    <name type="common">Tree cotton</name>
    <name type="synonym">Gossypium nanking</name>
    <dbReference type="NCBI Taxonomy" id="29729"/>
    <lineage>
        <taxon>Eukaryota</taxon>
        <taxon>Viridiplantae</taxon>
        <taxon>Streptophyta</taxon>
        <taxon>Embryophyta</taxon>
        <taxon>Tracheophyta</taxon>
        <taxon>Spermatophyta</taxon>
        <taxon>Magnoliopsida</taxon>
        <taxon>eudicotyledons</taxon>
        <taxon>Gunneridae</taxon>
        <taxon>Pentapetalae</taxon>
        <taxon>rosids</taxon>
        <taxon>malvids</taxon>
        <taxon>Malvales</taxon>
        <taxon>Malvaceae</taxon>
        <taxon>Malvoideae</taxon>
        <taxon>Gossypium</taxon>
    </lineage>
</organism>
<sequence>MENKNRTLSKT</sequence>
<dbReference type="EMBL" id="KN449120">
    <property type="protein sequence ID" value="KHG29340.1"/>
    <property type="molecule type" value="Genomic_DNA"/>
</dbReference>